<dbReference type="PRINTS" id="PR00757">
    <property type="entry name" value="AMINEOXDASEF"/>
</dbReference>
<feature type="binding site" evidence="5">
    <location>
        <position position="398"/>
    </location>
    <ligand>
        <name>substrate</name>
    </ligand>
</feature>
<evidence type="ECO:0000256" key="4">
    <source>
        <dbReference type="ARBA" id="ARBA00048448"/>
    </source>
</evidence>
<dbReference type="SUPFAM" id="SSF51905">
    <property type="entry name" value="FAD/NAD(P)-binding domain"/>
    <property type="match status" value="1"/>
</dbReference>
<feature type="binding site" evidence="5">
    <location>
        <position position="485"/>
    </location>
    <ligand>
        <name>FAD</name>
        <dbReference type="ChEBI" id="CHEBI:57692"/>
    </ligand>
</feature>
<evidence type="ECO:0000313" key="9">
    <source>
        <dbReference type="EMBL" id="KZL73017.1"/>
    </source>
</evidence>
<protein>
    <recommendedName>
        <fullName evidence="6">Amine oxidase</fullName>
        <ecNumber evidence="6">1.4.3.-</ecNumber>
    </recommendedName>
</protein>
<accession>A0A161YJB6</accession>
<keyword evidence="6" id="KW-0285">Flavoprotein</keyword>
<comment type="similarity">
    <text evidence="2 6">Belongs to the flavin monoamine oxidase family.</text>
</comment>
<dbReference type="EC" id="1.4.3.-" evidence="6"/>
<evidence type="ECO:0000256" key="3">
    <source>
        <dbReference type="ARBA" id="ARBA00023002"/>
    </source>
</evidence>
<keyword evidence="6" id="KW-0274">FAD</keyword>
<dbReference type="STRING" id="708197.A0A161YJB6"/>
<name>A0A161YJB6_9PEZI</name>
<evidence type="ECO:0000256" key="6">
    <source>
        <dbReference type="RuleBase" id="RU362067"/>
    </source>
</evidence>
<feature type="binding site" evidence="5">
    <location>
        <begin position="84"/>
        <end position="85"/>
    </location>
    <ligand>
        <name>FAD</name>
        <dbReference type="ChEBI" id="CHEBI:57692"/>
    </ligand>
</feature>
<dbReference type="PANTHER" id="PTHR43563:SF14">
    <property type="entry name" value="AMINE OXIDASE"/>
    <property type="match status" value="1"/>
</dbReference>
<evidence type="ECO:0000313" key="10">
    <source>
        <dbReference type="Proteomes" id="UP000076552"/>
    </source>
</evidence>
<dbReference type="InterPro" id="IPR001613">
    <property type="entry name" value="Flavin_amine_oxidase"/>
</dbReference>
<dbReference type="Proteomes" id="UP000076552">
    <property type="component" value="Unassembled WGS sequence"/>
</dbReference>
<organism evidence="9 10">
    <name type="scientific">Colletotrichum tofieldiae</name>
    <dbReference type="NCBI Taxonomy" id="708197"/>
    <lineage>
        <taxon>Eukaryota</taxon>
        <taxon>Fungi</taxon>
        <taxon>Dikarya</taxon>
        <taxon>Ascomycota</taxon>
        <taxon>Pezizomycotina</taxon>
        <taxon>Sordariomycetes</taxon>
        <taxon>Hypocreomycetidae</taxon>
        <taxon>Glomerellales</taxon>
        <taxon>Glomerellaceae</taxon>
        <taxon>Colletotrichum</taxon>
        <taxon>Colletotrichum spaethianum species complex</taxon>
    </lineage>
</organism>
<comment type="caution">
    <text evidence="9">The sequence shown here is derived from an EMBL/GenBank/DDBJ whole genome shotgun (WGS) entry which is preliminary data.</text>
</comment>
<feature type="chain" id="PRO_5007829856" description="Amine oxidase" evidence="7">
    <location>
        <begin position="20"/>
        <end position="516"/>
    </location>
</feature>
<feature type="binding site" evidence="5">
    <location>
        <position position="291"/>
    </location>
    <ligand>
        <name>FAD</name>
        <dbReference type="ChEBI" id="CHEBI:57692"/>
    </ligand>
</feature>
<dbReference type="SUPFAM" id="SSF54373">
    <property type="entry name" value="FAD-linked reductases, C-terminal domain"/>
    <property type="match status" value="1"/>
</dbReference>
<feature type="binding site" evidence="5">
    <location>
        <position position="65"/>
    </location>
    <ligand>
        <name>FAD</name>
        <dbReference type="ChEBI" id="CHEBI:57692"/>
    </ligand>
</feature>
<keyword evidence="3 6" id="KW-0560">Oxidoreductase</keyword>
<dbReference type="Pfam" id="PF01593">
    <property type="entry name" value="Amino_oxidase"/>
    <property type="match status" value="1"/>
</dbReference>
<dbReference type="PANTHER" id="PTHR43563">
    <property type="entry name" value="AMINE OXIDASE"/>
    <property type="match status" value="1"/>
</dbReference>
<dbReference type="AlphaFoldDB" id="A0A161YJB6"/>
<sequence>MNLATSIAGLLTLIIPAFGHGVSSQTLTSVTSPIPEPTQGNLSSEPLHVQPEIEVDVIIVGGGYSGVMAAYEVSQAGHKTLLLEARHRIGGRSQTQALQSAPDKVVELGATWINKITQPFVYALCKEFGLETAEQYTTGVVIRQDYNGTVLRESQSLDQLAQKTDELSPVDRFNMLVLDAANKTNIYKFDEFPEDEDVTLADWVAQKGLWDEPAVRAAAESLSSALLGRMPQEIGAHYFLDYVQSGTGLINLSTEGEFGAQSLKVKKGTSAITDALAGAMPEGSVTVNSPVNRIVQLGDEEVLVMTSDGHNYKSKKVIIAIPTNTYSYIHFTPPLPPSKRGLATKTMPGIYAKVILSYSTPWWRDAGLVGKFFSEVGPICFSWDTSDIEAKQYSLALFIAGNIAASWHELTDLGREEAIIEHLVTLVGSDLAAEARNVSEYNAVEWTKEEYLWGAPTSSMGPGMLRKFGISLREPFGNLYFGGGETAYAWKGYLEGAITSGKRAAKEVIDALKSDD</sequence>
<dbReference type="Gene3D" id="3.50.50.60">
    <property type="entry name" value="FAD/NAD(P)-binding domain"/>
    <property type="match status" value="1"/>
</dbReference>
<keyword evidence="7" id="KW-0732">Signal</keyword>
<dbReference type="InterPro" id="IPR050703">
    <property type="entry name" value="Flavin_MAO"/>
</dbReference>
<keyword evidence="10" id="KW-1185">Reference proteome</keyword>
<reference evidence="9 10" key="1">
    <citation type="submission" date="2015-06" db="EMBL/GenBank/DDBJ databases">
        <title>Survival trade-offs in plant roots during colonization by closely related pathogenic and mutualistic fungi.</title>
        <authorList>
            <person name="Hacquard S."/>
            <person name="Kracher B."/>
            <person name="Hiruma K."/>
            <person name="Weinman A."/>
            <person name="Muench P."/>
            <person name="Garrido Oter R."/>
            <person name="Ver Loren van Themaat E."/>
            <person name="Dallerey J.-F."/>
            <person name="Damm U."/>
            <person name="Henrissat B."/>
            <person name="Lespinet O."/>
            <person name="Thon M."/>
            <person name="Kemen E."/>
            <person name="McHardy A.C."/>
            <person name="Schulze-Lefert P."/>
            <person name="O'Connell R.J."/>
        </authorList>
    </citation>
    <scope>NUCLEOTIDE SEQUENCE [LARGE SCALE GENOMIC DNA]</scope>
    <source>
        <strain evidence="9 10">0861</strain>
    </source>
</reference>
<dbReference type="InterPro" id="IPR002937">
    <property type="entry name" value="Amino_oxidase"/>
</dbReference>
<dbReference type="GO" id="GO:0097621">
    <property type="term" value="F:monoamine oxidase activity"/>
    <property type="evidence" value="ECO:0007669"/>
    <property type="project" value="UniProtKB-EC"/>
</dbReference>
<dbReference type="EMBL" id="LFIV01000049">
    <property type="protein sequence ID" value="KZL73017.1"/>
    <property type="molecule type" value="Genomic_DNA"/>
</dbReference>
<comment type="catalytic activity">
    <reaction evidence="4">
        <text>a secondary aliphatic amine + O2 + H2O = a primary amine + an aldehyde + H2O2</text>
        <dbReference type="Rhea" id="RHEA:26414"/>
        <dbReference type="ChEBI" id="CHEBI:15377"/>
        <dbReference type="ChEBI" id="CHEBI:15379"/>
        <dbReference type="ChEBI" id="CHEBI:16240"/>
        <dbReference type="ChEBI" id="CHEBI:17478"/>
        <dbReference type="ChEBI" id="CHEBI:58855"/>
        <dbReference type="ChEBI" id="CHEBI:65296"/>
        <dbReference type="EC" id="1.4.3.4"/>
    </reaction>
</comment>
<evidence type="ECO:0000256" key="5">
    <source>
        <dbReference type="PIRSR" id="PIRSR601613-1"/>
    </source>
</evidence>
<evidence type="ECO:0000259" key="8">
    <source>
        <dbReference type="Pfam" id="PF01593"/>
    </source>
</evidence>
<evidence type="ECO:0000256" key="7">
    <source>
        <dbReference type="SAM" id="SignalP"/>
    </source>
</evidence>
<proteinExistence type="inferred from homology"/>
<evidence type="ECO:0000256" key="1">
    <source>
        <dbReference type="ARBA" id="ARBA00001974"/>
    </source>
</evidence>
<comment type="cofactor">
    <cofactor evidence="1 6">
        <name>FAD</name>
        <dbReference type="ChEBI" id="CHEBI:57692"/>
    </cofactor>
</comment>
<evidence type="ECO:0000256" key="2">
    <source>
        <dbReference type="ARBA" id="ARBA00005995"/>
    </source>
</evidence>
<dbReference type="InterPro" id="IPR036188">
    <property type="entry name" value="FAD/NAD-bd_sf"/>
</dbReference>
<feature type="domain" description="Amine oxidase" evidence="8">
    <location>
        <begin position="65"/>
        <end position="509"/>
    </location>
</feature>
<gene>
    <name evidence="9" type="ORF">CT0861_06784</name>
</gene>
<feature type="signal peptide" evidence="7">
    <location>
        <begin position="1"/>
        <end position="19"/>
    </location>
</feature>